<evidence type="ECO:0000256" key="1">
    <source>
        <dbReference type="SAM" id="Coils"/>
    </source>
</evidence>
<gene>
    <name evidence="2" type="ORF">HHI36_010951</name>
</gene>
<name>A0ABD2MKA7_9CUCU</name>
<proteinExistence type="predicted"/>
<sequence length="263" mass="30908">MGRRTSKKPKRCHNIVDNDTTLTEPRKENRGNYDFHGDLLTQTRLEDLEKHAEEIEQEIEGINRKAIVINEDERVPAIQDPAEPQTKKTKCFRNESYKFIAKQLNEGALSVEFKREKYESMCIKELADCNFKFITIQPGLFVLALGLTYEDDFHIINTIYATDDSKPQTFCQEVFWIEKCILQHIENFNTLAICNIFNAIITNSITESRVITEMLYLLAVNEIFDMAIPFQQSKKYRHDDVKTKFCPERNIRIHSLYQDQHFE</sequence>
<protein>
    <submittedName>
        <fullName evidence="2">Uncharacterized protein</fullName>
    </submittedName>
</protein>
<feature type="coiled-coil region" evidence="1">
    <location>
        <begin position="45"/>
        <end position="72"/>
    </location>
</feature>
<keyword evidence="3" id="KW-1185">Reference proteome</keyword>
<dbReference type="AlphaFoldDB" id="A0ABD2MKA7"/>
<organism evidence="2 3">
    <name type="scientific">Cryptolaemus montrouzieri</name>
    <dbReference type="NCBI Taxonomy" id="559131"/>
    <lineage>
        <taxon>Eukaryota</taxon>
        <taxon>Metazoa</taxon>
        <taxon>Ecdysozoa</taxon>
        <taxon>Arthropoda</taxon>
        <taxon>Hexapoda</taxon>
        <taxon>Insecta</taxon>
        <taxon>Pterygota</taxon>
        <taxon>Neoptera</taxon>
        <taxon>Endopterygota</taxon>
        <taxon>Coleoptera</taxon>
        <taxon>Polyphaga</taxon>
        <taxon>Cucujiformia</taxon>
        <taxon>Coccinelloidea</taxon>
        <taxon>Coccinellidae</taxon>
        <taxon>Scymninae</taxon>
        <taxon>Scymnini</taxon>
        <taxon>Cryptolaemus</taxon>
    </lineage>
</organism>
<dbReference type="EMBL" id="JABFTP020000001">
    <property type="protein sequence ID" value="KAL3266797.1"/>
    <property type="molecule type" value="Genomic_DNA"/>
</dbReference>
<reference evidence="2 3" key="1">
    <citation type="journal article" date="2021" name="BMC Biol.">
        <title>Horizontally acquired antibacterial genes associated with adaptive radiation of ladybird beetles.</title>
        <authorList>
            <person name="Li H.S."/>
            <person name="Tang X.F."/>
            <person name="Huang Y.H."/>
            <person name="Xu Z.Y."/>
            <person name="Chen M.L."/>
            <person name="Du X.Y."/>
            <person name="Qiu B.Y."/>
            <person name="Chen P.T."/>
            <person name="Zhang W."/>
            <person name="Slipinski A."/>
            <person name="Escalona H.E."/>
            <person name="Waterhouse R.M."/>
            <person name="Zwick A."/>
            <person name="Pang H."/>
        </authorList>
    </citation>
    <scope>NUCLEOTIDE SEQUENCE [LARGE SCALE GENOMIC DNA]</scope>
    <source>
        <strain evidence="2">SYSU2018</strain>
    </source>
</reference>
<evidence type="ECO:0000313" key="3">
    <source>
        <dbReference type="Proteomes" id="UP001516400"/>
    </source>
</evidence>
<dbReference type="Proteomes" id="UP001516400">
    <property type="component" value="Unassembled WGS sequence"/>
</dbReference>
<comment type="caution">
    <text evidence="2">The sequence shown here is derived from an EMBL/GenBank/DDBJ whole genome shotgun (WGS) entry which is preliminary data.</text>
</comment>
<evidence type="ECO:0000313" key="2">
    <source>
        <dbReference type="EMBL" id="KAL3266797.1"/>
    </source>
</evidence>
<accession>A0ABD2MKA7</accession>
<keyword evidence="1" id="KW-0175">Coiled coil</keyword>